<organism evidence="2 3">
    <name type="scientific">Nannochloropsis gaditana</name>
    <dbReference type="NCBI Taxonomy" id="72520"/>
    <lineage>
        <taxon>Eukaryota</taxon>
        <taxon>Sar</taxon>
        <taxon>Stramenopiles</taxon>
        <taxon>Ochrophyta</taxon>
        <taxon>Eustigmatophyceae</taxon>
        <taxon>Eustigmatales</taxon>
        <taxon>Monodopsidaceae</taxon>
        <taxon>Nannochloropsis</taxon>
    </lineage>
</organism>
<dbReference type="OrthoDB" id="190855at2759"/>
<feature type="signal peptide" evidence="1">
    <location>
        <begin position="1"/>
        <end position="40"/>
    </location>
</feature>
<gene>
    <name evidence="2" type="ORF">Naga_100160g3</name>
</gene>
<evidence type="ECO:0000256" key="1">
    <source>
        <dbReference type="SAM" id="SignalP"/>
    </source>
</evidence>
<comment type="caution">
    <text evidence="2">The sequence shown here is derived from an EMBL/GenBank/DDBJ whole genome shotgun (WGS) entry which is preliminary data.</text>
</comment>
<dbReference type="EMBL" id="AZIL01002039">
    <property type="protein sequence ID" value="EWM22885.1"/>
    <property type="molecule type" value="Genomic_DNA"/>
</dbReference>
<dbReference type="AlphaFoldDB" id="W7T797"/>
<protein>
    <submittedName>
        <fullName evidence="2">Uncharacterized protein</fullName>
    </submittedName>
</protein>
<accession>W7T797</accession>
<name>W7T797_9STRA</name>
<keyword evidence="3" id="KW-1185">Reference proteome</keyword>
<evidence type="ECO:0000313" key="2">
    <source>
        <dbReference type="EMBL" id="EWM22885.1"/>
    </source>
</evidence>
<dbReference type="Proteomes" id="UP000019335">
    <property type="component" value="Chromosome 20"/>
</dbReference>
<evidence type="ECO:0000313" key="3">
    <source>
        <dbReference type="Proteomes" id="UP000019335"/>
    </source>
</evidence>
<reference evidence="2 3" key="1">
    <citation type="journal article" date="2014" name="Mol. Plant">
        <title>Chromosome Scale Genome Assembly and Transcriptome Profiling of Nannochloropsis gaditana in Nitrogen Depletion.</title>
        <authorList>
            <person name="Corteggiani Carpinelli E."/>
            <person name="Telatin A."/>
            <person name="Vitulo N."/>
            <person name="Forcato C."/>
            <person name="D'Angelo M."/>
            <person name="Schiavon R."/>
            <person name="Vezzi A."/>
            <person name="Giacometti G.M."/>
            <person name="Morosinotto T."/>
            <person name="Valle G."/>
        </authorList>
    </citation>
    <scope>NUCLEOTIDE SEQUENCE [LARGE SCALE GENOMIC DNA]</scope>
    <source>
        <strain evidence="2 3">B-31</strain>
    </source>
</reference>
<proteinExistence type="predicted"/>
<feature type="chain" id="PRO_5004900440" evidence="1">
    <location>
        <begin position="41"/>
        <end position="217"/>
    </location>
</feature>
<keyword evidence="1" id="KW-0732">Signal</keyword>
<sequence length="217" mass="23529">MQAFRIACLCLLQTSHPFAIMKVFSSLLVAVATLLSNAAAQEYTGSVCVKSLSVKAGRQATITTSFLISELPDTVTEAFYGITVEPLVNSLSWKNHTAKNKTSKFAGDVDVTLRKTRISPNTWRPKTFANGTGTGTSFLPLPLDGLVLSKQYKITSKIRIGKGIPSGTYVPFLVGVELVGGDLIIMEEGYIYVRCSVFLIYVSMCASRRLCLGATTR</sequence>